<proteinExistence type="predicted"/>
<sequence length="112" mass="13307">MGVEYRNGKPYLYKKVRKNGKVISEYVCGGALIWALVDLQEYDQLKNNEIKEATRKEKDLQLQADREIYMLEKSLKEIMNQVAVANGYHKLNGQWRRKRQKQRRVKPDSTNY</sequence>
<name>A0A369QMX7_9BACT</name>
<evidence type="ECO:0000313" key="3">
    <source>
        <dbReference type="Proteomes" id="UP000253919"/>
    </source>
</evidence>
<organism evidence="2 3">
    <name type="scientific">Adhaeribacter pallidiroseus</name>
    <dbReference type="NCBI Taxonomy" id="2072847"/>
    <lineage>
        <taxon>Bacteria</taxon>
        <taxon>Pseudomonadati</taxon>
        <taxon>Bacteroidota</taxon>
        <taxon>Cytophagia</taxon>
        <taxon>Cytophagales</taxon>
        <taxon>Hymenobacteraceae</taxon>
        <taxon>Adhaeribacter</taxon>
    </lineage>
</organism>
<protein>
    <submittedName>
        <fullName evidence="2">Uncharacterized protein</fullName>
    </submittedName>
</protein>
<dbReference type="AlphaFoldDB" id="A0A369QMX7"/>
<keyword evidence="3" id="KW-1185">Reference proteome</keyword>
<dbReference type="Proteomes" id="UP000253919">
    <property type="component" value="Unassembled WGS sequence"/>
</dbReference>
<evidence type="ECO:0000313" key="2">
    <source>
        <dbReference type="EMBL" id="RDC64617.1"/>
    </source>
</evidence>
<accession>A0A369QMX7</accession>
<comment type="caution">
    <text evidence="2">The sequence shown here is derived from an EMBL/GenBank/DDBJ whole genome shotgun (WGS) entry which is preliminary data.</text>
</comment>
<reference evidence="2 3" key="1">
    <citation type="submission" date="2018-04" db="EMBL/GenBank/DDBJ databases">
        <title>Adhaeribacter sp. HMF7616 genome sequencing and assembly.</title>
        <authorList>
            <person name="Kang H."/>
            <person name="Kang J."/>
            <person name="Cha I."/>
            <person name="Kim H."/>
            <person name="Joh K."/>
        </authorList>
    </citation>
    <scope>NUCLEOTIDE SEQUENCE [LARGE SCALE GENOMIC DNA]</scope>
    <source>
        <strain evidence="2 3">HMF7616</strain>
    </source>
</reference>
<dbReference type="EMBL" id="QASA01000001">
    <property type="protein sequence ID" value="RDC64617.1"/>
    <property type="molecule type" value="Genomic_DNA"/>
</dbReference>
<feature type="compositionally biased region" description="Basic residues" evidence="1">
    <location>
        <begin position="95"/>
        <end position="104"/>
    </location>
</feature>
<evidence type="ECO:0000256" key="1">
    <source>
        <dbReference type="SAM" id="MobiDB-lite"/>
    </source>
</evidence>
<dbReference type="RefSeq" id="WP_115373748.1">
    <property type="nucleotide sequence ID" value="NZ_QASA01000001.1"/>
</dbReference>
<feature type="region of interest" description="Disordered" evidence="1">
    <location>
        <begin position="93"/>
        <end position="112"/>
    </location>
</feature>
<gene>
    <name evidence="2" type="ORF">AHMF7616_03233</name>
</gene>